<reference evidence="2 3" key="1">
    <citation type="journal article" date="2012" name="J. Bacteriol.">
        <title>Complete genome sequence of Nocardia brasiliensis HUJEG-1.</title>
        <authorList>
            <person name="Vera-Cabrera L."/>
            <person name="Ortiz-Lopez R."/>
            <person name="Elizondo-Gonzalez R."/>
            <person name="Perez-Maya A.A."/>
            <person name="Ocampo-Candiani J."/>
        </authorList>
    </citation>
    <scope>NUCLEOTIDE SEQUENCE [LARGE SCALE GENOMIC DNA]</scope>
    <source>
        <strain evidence="3">ATCC 700358</strain>
    </source>
</reference>
<evidence type="ECO:0000259" key="1">
    <source>
        <dbReference type="Pfam" id="PF00248"/>
    </source>
</evidence>
<dbReference type="InterPro" id="IPR036812">
    <property type="entry name" value="NAD(P)_OxRdtase_dom_sf"/>
</dbReference>
<dbReference type="SUPFAM" id="SSF51430">
    <property type="entry name" value="NAD(P)-linked oxidoreductase"/>
    <property type="match status" value="1"/>
</dbReference>
<gene>
    <name evidence="2" type="ORF">O3I_023475</name>
</gene>
<dbReference type="InterPro" id="IPR023210">
    <property type="entry name" value="NADP_OxRdtase_dom"/>
</dbReference>
<dbReference type="RefSeq" id="WP_014985505.1">
    <property type="nucleotide sequence ID" value="NC_018681.1"/>
</dbReference>
<accession>K0F0H0</accession>
<feature type="domain" description="NADP-dependent oxidoreductase" evidence="1">
    <location>
        <begin position="36"/>
        <end position="85"/>
    </location>
</feature>
<organism evidence="2 3">
    <name type="scientific">Nocardia brasiliensis (strain ATCC 700358 / HUJEG-1)</name>
    <dbReference type="NCBI Taxonomy" id="1133849"/>
    <lineage>
        <taxon>Bacteria</taxon>
        <taxon>Bacillati</taxon>
        <taxon>Actinomycetota</taxon>
        <taxon>Actinomycetes</taxon>
        <taxon>Mycobacteriales</taxon>
        <taxon>Nocardiaceae</taxon>
        <taxon>Nocardia</taxon>
    </lineage>
</organism>
<protein>
    <submittedName>
        <fullName evidence="2">Aldo/keto reductase</fullName>
    </submittedName>
</protein>
<dbReference type="KEGG" id="nbr:O3I_023475"/>
<evidence type="ECO:0000313" key="2">
    <source>
        <dbReference type="EMBL" id="AFU02650.1"/>
    </source>
</evidence>
<dbReference type="PANTHER" id="PTHR43638:SF3">
    <property type="entry name" value="ALDEHYDE REDUCTASE"/>
    <property type="match status" value="1"/>
</dbReference>
<sequence length="87" mass="9194">MPGSAAAARCYYCTRERIPFMPWWPVMNGALAQPGGVVAEIAEHTGSSPTQVALAWLLARSDMLSPIPGTSSIAHLEENVAAAALRT</sequence>
<proteinExistence type="predicted"/>
<dbReference type="Proteomes" id="UP000006304">
    <property type="component" value="Chromosome"/>
</dbReference>
<dbReference type="HOGENOM" id="CLU_2480222_0_0_11"/>
<dbReference type="PANTHER" id="PTHR43638">
    <property type="entry name" value="OXIDOREDUCTASE, ALDO/KETO REDUCTASE FAMILY PROTEIN"/>
    <property type="match status" value="1"/>
</dbReference>
<keyword evidence="3" id="KW-1185">Reference proteome</keyword>
<dbReference type="Gene3D" id="3.20.20.100">
    <property type="entry name" value="NADP-dependent oxidoreductase domain"/>
    <property type="match status" value="1"/>
</dbReference>
<dbReference type="EMBL" id="CP003876">
    <property type="protein sequence ID" value="AFU02650.1"/>
    <property type="molecule type" value="Genomic_DNA"/>
</dbReference>
<dbReference type="AlphaFoldDB" id="K0F0H0"/>
<dbReference type="Pfam" id="PF00248">
    <property type="entry name" value="Aldo_ket_red"/>
    <property type="match status" value="1"/>
</dbReference>
<dbReference type="eggNOG" id="COG0667">
    <property type="taxonomic scope" value="Bacteria"/>
</dbReference>
<evidence type="ECO:0000313" key="3">
    <source>
        <dbReference type="Proteomes" id="UP000006304"/>
    </source>
</evidence>
<dbReference type="STRING" id="1133849.O3I_023475"/>
<name>K0F0H0_NOCB7</name>